<comment type="similarity">
    <text evidence="1">Belongs to the CapA family.</text>
</comment>
<feature type="domain" description="Capsule synthesis protein CapA" evidence="3">
    <location>
        <begin position="68"/>
        <end position="312"/>
    </location>
</feature>
<dbReference type="PANTHER" id="PTHR33393:SF13">
    <property type="entry name" value="PGA BIOSYNTHESIS PROTEIN CAPA"/>
    <property type="match status" value="1"/>
</dbReference>
<feature type="region of interest" description="Disordered" evidence="2">
    <location>
        <begin position="373"/>
        <end position="393"/>
    </location>
</feature>
<name>A0ABP7F7B0_9ACTN</name>
<evidence type="ECO:0000256" key="1">
    <source>
        <dbReference type="ARBA" id="ARBA00005662"/>
    </source>
</evidence>
<dbReference type="Pfam" id="PF09587">
    <property type="entry name" value="PGA_cap"/>
    <property type="match status" value="1"/>
</dbReference>
<evidence type="ECO:0000313" key="4">
    <source>
        <dbReference type="EMBL" id="GAA3731014.1"/>
    </source>
</evidence>
<dbReference type="PROSITE" id="PS51257">
    <property type="entry name" value="PROKAR_LIPOPROTEIN"/>
    <property type="match status" value="1"/>
</dbReference>
<proteinExistence type="inferred from homology"/>
<organism evidence="4 5">
    <name type="scientific">Salinactinospora qingdaonensis</name>
    <dbReference type="NCBI Taxonomy" id="702744"/>
    <lineage>
        <taxon>Bacteria</taxon>
        <taxon>Bacillati</taxon>
        <taxon>Actinomycetota</taxon>
        <taxon>Actinomycetes</taxon>
        <taxon>Streptosporangiales</taxon>
        <taxon>Nocardiopsidaceae</taxon>
        <taxon>Salinactinospora</taxon>
    </lineage>
</organism>
<evidence type="ECO:0000259" key="3">
    <source>
        <dbReference type="SMART" id="SM00854"/>
    </source>
</evidence>
<dbReference type="InterPro" id="IPR019079">
    <property type="entry name" value="Capsule_synth_CapA"/>
</dbReference>
<dbReference type="Gene3D" id="3.60.21.10">
    <property type="match status" value="1"/>
</dbReference>
<dbReference type="PANTHER" id="PTHR33393">
    <property type="entry name" value="POLYGLUTAMINE SYNTHESIS ACCESSORY PROTEIN RV0574C-RELATED"/>
    <property type="match status" value="1"/>
</dbReference>
<feature type="region of interest" description="Disordered" evidence="2">
    <location>
        <begin position="34"/>
        <end position="66"/>
    </location>
</feature>
<evidence type="ECO:0000313" key="5">
    <source>
        <dbReference type="Proteomes" id="UP001500908"/>
    </source>
</evidence>
<sequence length="393" mass="40245">MTVPRPLPAFPPRSRDVLRVGTLAAVLTLAAACGAPAPEETDDETTPESSEPTAASSSPEPSPMEPFTIAFGGDVHFEGMLADRLASDPSTALGSVSSVLSEADISMVNLETAVTTGGTPAPGKQFLFRAPATSYDALAAAGVDVATVANNHGMDYSESGLLDTLDNAEAAGFPVVGAGRDEAQAYAPHIIEAGGAKVALIGATDVLNDNLIPAWTAGPDKPGLASTKGEMLERAVQAVEEADQQADAVVVYLHWGLEGDHCPLPHAPDLAQSLVDAGADAVVGGHAHVLSPGGYLGDSYVHYGLGNFAFYNFSGPTAETGVLRLTMRGEEIVKDEWLPGQIQGGVPVLYEGAAAEQARQTWEGYRASCTPNLTAEPAGAGGSAAPEAATSDK</sequence>
<evidence type="ECO:0000256" key="2">
    <source>
        <dbReference type="SAM" id="MobiDB-lite"/>
    </source>
</evidence>
<reference evidence="5" key="1">
    <citation type="journal article" date="2019" name="Int. J. Syst. Evol. Microbiol.">
        <title>The Global Catalogue of Microorganisms (GCM) 10K type strain sequencing project: providing services to taxonomists for standard genome sequencing and annotation.</title>
        <authorList>
            <consortium name="The Broad Institute Genomics Platform"/>
            <consortium name="The Broad Institute Genome Sequencing Center for Infectious Disease"/>
            <person name="Wu L."/>
            <person name="Ma J."/>
        </authorList>
    </citation>
    <scope>NUCLEOTIDE SEQUENCE [LARGE SCALE GENOMIC DNA]</scope>
    <source>
        <strain evidence="5">JCM 17137</strain>
    </source>
</reference>
<dbReference type="EMBL" id="BAABDD010000003">
    <property type="protein sequence ID" value="GAA3731014.1"/>
    <property type="molecule type" value="Genomic_DNA"/>
</dbReference>
<feature type="compositionally biased region" description="Low complexity" evidence="2">
    <location>
        <begin position="374"/>
        <end position="393"/>
    </location>
</feature>
<keyword evidence="5" id="KW-1185">Reference proteome</keyword>
<dbReference type="RefSeq" id="WP_425567431.1">
    <property type="nucleotide sequence ID" value="NZ_BAABDD010000003.1"/>
</dbReference>
<feature type="compositionally biased region" description="Low complexity" evidence="2">
    <location>
        <begin position="47"/>
        <end position="59"/>
    </location>
</feature>
<gene>
    <name evidence="4" type="ORF">GCM10022402_09590</name>
</gene>
<dbReference type="SMART" id="SM00854">
    <property type="entry name" value="PGA_cap"/>
    <property type="match status" value="1"/>
</dbReference>
<dbReference type="InterPro" id="IPR029052">
    <property type="entry name" value="Metallo-depent_PP-like"/>
</dbReference>
<protein>
    <recommendedName>
        <fullName evidence="3">Capsule synthesis protein CapA domain-containing protein</fullName>
    </recommendedName>
</protein>
<dbReference type="SUPFAM" id="SSF56300">
    <property type="entry name" value="Metallo-dependent phosphatases"/>
    <property type="match status" value="1"/>
</dbReference>
<comment type="caution">
    <text evidence="4">The sequence shown here is derived from an EMBL/GenBank/DDBJ whole genome shotgun (WGS) entry which is preliminary data.</text>
</comment>
<accession>A0ABP7F7B0</accession>
<dbReference type="Proteomes" id="UP001500908">
    <property type="component" value="Unassembled WGS sequence"/>
</dbReference>
<dbReference type="InterPro" id="IPR052169">
    <property type="entry name" value="CW_Biosynth-Accessory"/>
</dbReference>
<dbReference type="CDD" id="cd07381">
    <property type="entry name" value="MPP_CapA"/>
    <property type="match status" value="1"/>
</dbReference>